<proteinExistence type="predicted"/>
<keyword evidence="4" id="KW-1185">Reference proteome</keyword>
<reference evidence="4" key="1">
    <citation type="journal article" date="2019" name="Int. J. Syst. Evol. Microbiol.">
        <title>The Global Catalogue of Microorganisms (GCM) 10K type strain sequencing project: providing services to taxonomists for standard genome sequencing and annotation.</title>
        <authorList>
            <consortium name="The Broad Institute Genomics Platform"/>
            <consortium name="The Broad Institute Genome Sequencing Center for Infectious Disease"/>
            <person name="Wu L."/>
            <person name="Ma J."/>
        </authorList>
    </citation>
    <scope>NUCLEOTIDE SEQUENCE [LARGE SCALE GENOMIC DNA]</scope>
    <source>
        <strain evidence="4">CCUG 60022</strain>
    </source>
</reference>
<dbReference type="Gene3D" id="3.20.20.240">
    <property type="entry name" value="Methylmalonyl-CoA mutase"/>
    <property type="match status" value="1"/>
</dbReference>
<evidence type="ECO:0000256" key="1">
    <source>
        <dbReference type="ARBA" id="ARBA00023235"/>
    </source>
</evidence>
<evidence type="ECO:0000259" key="2">
    <source>
        <dbReference type="Pfam" id="PF01642"/>
    </source>
</evidence>
<dbReference type="SUPFAM" id="SSF51703">
    <property type="entry name" value="Cobalamin (vitamin B12)-dependent enzymes"/>
    <property type="match status" value="1"/>
</dbReference>
<dbReference type="RefSeq" id="WP_386781527.1">
    <property type="nucleotide sequence ID" value="NZ_JBHTIC010000005.1"/>
</dbReference>
<accession>A0ABW2Z8J9</accession>
<sequence>MKRKDFSKLAISTQRTKEVNFNHENYVAGIAPFLRGIHSTMYVKKPWTIIQSTRFSTAEEGNTFYRKNLTANQKHISVVFDLATNLGYDSDYEHVQNYIGKNGIAIDSVEDMKILFKKLPLEQLIVSISINKAVLPILAFYIVAAKEQNIDENLLSGILQIDELTLHNTTMQLPKPPMRIISDILDYTNKHLPKFNTISISNYHLQKVGILPEIELAYTLANGLKYLKAAINSGVDIDSFATKLSFSWNIDRNHFIEIAKMRAARMLWAKIVKQFNPKNQESLALKVHCQTHNWSSTKQHPFDTITETTIKALTAAFGGAQSIDTNIIDNSNELSEDFSDRIALNTQLFIQEETNITNTVDPWAGSSFVEKQTQEITTKTWALLQEIEKFGGINKAIENGILNIQVKSNINLSIQEDNKLIRRNQLNNLTQLKASRNTTEVSEALNNLTACAKNGNGNLLELAIIAAKKRATLGEMSNALENVFE</sequence>
<dbReference type="PANTHER" id="PTHR48101:SF4">
    <property type="entry name" value="METHYLMALONYL-COA MUTASE, MITOCHONDRIAL"/>
    <property type="match status" value="1"/>
</dbReference>
<feature type="domain" description="Methylmalonyl-CoA mutase alpha/beta chain catalytic" evidence="2">
    <location>
        <begin position="14"/>
        <end position="408"/>
    </location>
</feature>
<dbReference type="InterPro" id="IPR016176">
    <property type="entry name" value="Cbl-dep_enz_cat"/>
</dbReference>
<feature type="domain" description="Methylmalonyl-CoA mutase alpha/beta chain catalytic" evidence="2">
    <location>
        <begin position="415"/>
        <end position="484"/>
    </location>
</feature>
<gene>
    <name evidence="3" type="ORF">ACFQZW_03980</name>
</gene>
<keyword evidence="1" id="KW-0413">Isomerase</keyword>
<dbReference type="NCBIfam" id="TIGR00641">
    <property type="entry name" value="acid_CoA_mut_N"/>
    <property type="match status" value="1"/>
</dbReference>
<organism evidence="3 4">
    <name type="scientific">Lutibacter aestuarii</name>
    <dbReference type="NCBI Taxonomy" id="861111"/>
    <lineage>
        <taxon>Bacteria</taxon>
        <taxon>Pseudomonadati</taxon>
        <taxon>Bacteroidota</taxon>
        <taxon>Flavobacteriia</taxon>
        <taxon>Flavobacteriales</taxon>
        <taxon>Flavobacteriaceae</taxon>
        <taxon>Lutibacter</taxon>
    </lineage>
</organism>
<dbReference type="InterPro" id="IPR006099">
    <property type="entry name" value="MeMalonylCoA_mutase_a/b_cat"/>
</dbReference>
<dbReference type="PANTHER" id="PTHR48101">
    <property type="entry name" value="METHYLMALONYL-COA MUTASE, MITOCHONDRIAL-RELATED"/>
    <property type="match status" value="1"/>
</dbReference>
<dbReference type="EMBL" id="JBHTIC010000005">
    <property type="protein sequence ID" value="MFD0761230.1"/>
    <property type="molecule type" value="Genomic_DNA"/>
</dbReference>
<name>A0ABW2Z8J9_9FLAO</name>
<dbReference type="Proteomes" id="UP001597032">
    <property type="component" value="Unassembled WGS sequence"/>
</dbReference>
<comment type="caution">
    <text evidence="3">The sequence shown here is derived from an EMBL/GenBank/DDBJ whole genome shotgun (WGS) entry which is preliminary data.</text>
</comment>
<protein>
    <submittedName>
        <fullName evidence="3">Methylmalonyl-CoA mutase family protein</fullName>
    </submittedName>
</protein>
<evidence type="ECO:0000313" key="4">
    <source>
        <dbReference type="Proteomes" id="UP001597032"/>
    </source>
</evidence>
<dbReference type="Pfam" id="PF01642">
    <property type="entry name" value="MM_CoA_mutase"/>
    <property type="match status" value="2"/>
</dbReference>
<dbReference type="InterPro" id="IPR006098">
    <property type="entry name" value="MMCoA_mutase_a_cat"/>
</dbReference>
<evidence type="ECO:0000313" key="3">
    <source>
        <dbReference type="EMBL" id="MFD0761230.1"/>
    </source>
</evidence>